<feature type="coiled-coil region" evidence="1">
    <location>
        <begin position="790"/>
        <end position="817"/>
    </location>
</feature>
<dbReference type="EMBL" id="QVEW01000003">
    <property type="protein sequence ID" value="RGC00520.1"/>
    <property type="molecule type" value="Genomic_DNA"/>
</dbReference>
<evidence type="ECO:0000313" key="4">
    <source>
        <dbReference type="EMBL" id="RGC00520.1"/>
    </source>
</evidence>
<dbReference type="AlphaFoldDB" id="A0A2A6ZZW6"/>
<name>A0A2A6ZZW6_9FIRM</name>
<reference evidence="2" key="2">
    <citation type="submission" date="2017-07" db="EMBL/GenBank/DDBJ databases">
        <authorList>
            <person name="Sun Z.S."/>
            <person name="Albrecht U."/>
            <person name="Echele G."/>
            <person name="Lee C.C."/>
        </authorList>
    </citation>
    <scope>NUCLEOTIDE SEQUENCE</scope>
    <source>
        <strain evidence="2">CNCM I 4546</strain>
    </source>
</reference>
<keyword evidence="1" id="KW-0175">Coiled coil</keyword>
<reference evidence="2 5" key="1">
    <citation type="journal article" date="2017" name="Front. Microbiol.">
        <title>New Insights into the Diversity of the Genus Faecalibacterium.</title>
        <authorList>
            <person name="Benevides L."/>
            <person name="Burman S."/>
            <person name="Martin R."/>
            <person name="Robert V."/>
            <person name="Thomas M."/>
            <person name="Miquel S."/>
            <person name="Chain F."/>
            <person name="Sokol H."/>
            <person name="Bermudez-Humaran L.G."/>
            <person name="Morrison M."/>
            <person name="Langella P."/>
            <person name="Azevedo V.A."/>
            <person name="Chatel J.M."/>
            <person name="Soares S."/>
        </authorList>
    </citation>
    <scope>NUCLEOTIDE SEQUENCE [LARGE SCALE GENOMIC DNA]</scope>
    <source>
        <strain evidence="2 5">CNCM I 4546</strain>
    </source>
</reference>
<evidence type="ECO:0000256" key="1">
    <source>
        <dbReference type="SAM" id="Coils"/>
    </source>
</evidence>
<evidence type="ECO:0000313" key="7">
    <source>
        <dbReference type="Proteomes" id="UP000260783"/>
    </source>
</evidence>
<proteinExistence type="predicted"/>
<dbReference type="EMBL" id="PRLF01000002">
    <property type="protein sequence ID" value="RAW66808.1"/>
    <property type="molecule type" value="Genomic_DNA"/>
</dbReference>
<dbReference type="Proteomes" id="UP000260783">
    <property type="component" value="Unassembled WGS sequence"/>
</dbReference>
<gene>
    <name evidence="3" type="ORF">C4N21_03015</name>
    <name evidence="2" type="ORF">CGS55_07870</name>
    <name evidence="4" type="ORF">DWZ04_04255</name>
</gene>
<protein>
    <submittedName>
        <fullName evidence="2">Uncharacterized protein</fullName>
    </submittedName>
</protein>
<evidence type="ECO:0000313" key="6">
    <source>
        <dbReference type="Proteomes" id="UP000250550"/>
    </source>
</evidence>
<dbReference type="EMBL" id="NMTV01000047">
    <property type="protein sequence ID" value="PDX72416.1"/>
    <property type="molecule type" value="Genomic_DNA"/>
</dbReference>
<evidence type="ECO:0000313" key="2">
    <source>
        <dbReference type="EMBL" id="PDX72416.1"/>
    </source>
</evidence>
<organism evidence="2 5">
    <name type="scientific">Faecalibacterium prausnitzii</name>
    <dbReference type="NCBI Taxonomy" id="853"/>
    <lineage>
        <taxon>Bacteria</taxon>
        <taxon>Bacillati</taxon>
        <taxon>Bacillota</taxon>
        <taxon>Clostridia</taxon>
        <taxon>Eubacteriales</taxon>
        <taxon>Oscillospiraceae</taxon>
        <taxon>Faecalibacterium</taxon>
    </lineage>
</organism>
<comment type="caution">
    <text evidence="2">The sequence shown here is derived from an EMBL/GenBank/DDBJ whole genome shotgun (WGS) entry which is preliminary data.</text>
</comment>
<dbReference type="Proteomes" id="UP000219901">
    <property type="component" value="Unassembled WGS sequence"/>
</dbReference>
<sequence>MALGEERFVGLAADFEGKLRMKNAILFIGRNMKEDVVRQIIGLYPWKIIATSRNTLPLEELQGIHIKIYSDEGDITAANLWKNDEFPVVYVWKKDESLNEEECQTLEITGESEEEYRVRRAQGMMKRLCKMIDNHNAMVVVGYAPETDNDMPYRAFATAVYNDCAIADNIQFWSEKSEETKLKKLADLKGIEFHTESLDEVLKARYEWNQSDEVKSNDSDAQYEIFYKNGKAVTISSREFLPYRKLAFVLTEQKVFAVRPYGKVMQAKWFYNFLIRSSADGPQWYGYLKNSDFHVSREFEIVLKCAVKRELLGEAIAGADKEMPIILCGAPGSSKSVALAALAYEIYSEHNNPVIFIDNDTLLFSDKSEEGDALKTLMEKIDACDGDARILLIWDCSSYRNVTSNAQHLSQMLLNRGRRFVLVCSAYETPVEKTSKRRCFSYIEDGKKHFVQSTDVTSQMFLENGCCYINTDREMNTKEKNDFWEKIKTYSGIENQKLQLEKKNLQDQMDIFQCFYRIINLLRPNLERALGREELMVNHYVVKQLDKTFSQENTNNLGSIAQAFIEAGLSREEMESIRQRIEKQAEESSSEYNLEKFNACIALFGRFKLEVPYAIAVWMLKENSYEKDKPINVELYNVLTTRIPWIHYSEMKDGSDYAFSFRNPLEAEIFLSRNGINANQQVELLCEILRVYQEHWEELPSSFARNLQQLIRLMGPNSQYTAFRENGEKRQEHSDILRQSEKIVQTLRTVCNVVPDRDAGFATLLVTYSREYYGKKWEELYKSKPETYTEESYEKRIKELEETITFANRQLEYLERGIDEVPTGIREKKYLSDQKNGLIVEITRCNIWLQKNYRRYRDKFGKTMGMLPGLNYRDIYEQLYKAILYSPENGHVYNALFDAFEEVYEHGDLNEQQKLKYLSETKLIADDCAVLEIQNRGADDHDEIQEHLLKIQEFATEYKVTIRDVQKNTMKPEFAQLYHEMIETNQATAVTFVCQQELDAAGVTGENRKLGDLELTKEQRNTCRKVAEFMQEEPNKTCIQGNYFALSLLLRAVWMNATGYRLMEKEGQKIQLLPTQWKEIRRISELCCEAAQSNTVGNRARPIFSLIRALAVLQCTRDFKKCEEIIQGIGVDLFTRSPRMRVPFIYCDQDGPIHYNGMIEKLEGRTAWIHLETDDPYLSGMHKVRYRMVGVTSMNNPPRENEYLRGLILGIGYNGFSAYKDNGQERR</sequence>
<dbReference type="InterPro" id="IPR027417">
    <property type="entry name" value="P-loop_NTPase"/>
</dbReference>
<evidence type="ECO:0000313" key="5">
    <source>
        <dbReference type="Proteomes" id="UP000219901"/>
    </source>
</evidence>
<dbReference type="RefSeq" id="WP_015537465.1">
    <property type="nucleotide sequence ID" value="NZ_CP030777.1"/>
</dbReference>
<reference evidence="3 6" key="3">
    <citation type="submission" date="2018-02" db="EMBL/GenBank/DDBJ databases">
        <title>Complete genome sequencing of Faecalibacterium prausnitzii strains isolated from the human gut.</title>
        <authorList>
            <person name="Fitzgerald B.C."/>
            <person name="Shkoporov A.N."/>
            <person name="Ross P.R."/>
            <person name="Hill C."/>
        </authorList>
    </citation>
    <scope>NUCLEOTIDE SEQUENCE [LARGE SCALE GENOMIC DNA]</scope>
    <source>
        <strain evidence="3 6">APC924/119</strain>
    </source>
</reference>
<dbReference type="SUPFAM" id="SSF52540">
    <property type="entry name" value="P-loop containing nucleoside triphosphate hydrolases"/>
    <property type="match status" value="1"/>
</dbReference>
<dbReference type="Proteomes" id="UP000250550">
    <property type="component" value="Unassembled WGS sequence"/>
</dbReference>
<dbReference type="Gene3D" id="3.40.50.300">
    <property type="entry name" value="P-loop containing nucleotide triphosphate hydrolases"/>
    <property type="match status" value="1"/>
</dbReference>
<accession>A0A2A6ZZW6</accession>
<reference evidence="4 7" key="4">
    <citation type="submission" date="2018-08" db="EMBL/GenBank/DDBJ databases">
        <title>A genome reference for cultivated species of the human gut microbiota.</title>
        <authorList>
            <person name="Zou Y."/>
            <person name="Xue W."/>
            <person name="Luo G."/>
        </authorList>
    </citation>
    <scope>NUCLEOTIDE SEQUENCE [LARGE SCALE GENOMIC DNA]</scope>
    <source>
        <strain evidence="4 7">AF29-11BH</strain>
    </source>
</reference>
<evidence type="ECO:0000313" key="3">
    <source>
        <dbReference type="EMBL" id="RAW66808.1"/>
    </source>
</evidence>